<evidence type="ECO:0000256" key="12">
    <source>
        <dbReference type="ARBA" id="ARBA00022884"/>
    </source>
</evidence>
<dbReference type="GO" id="GO:0045900">
    <property type="term" value="P:negative regulation of translational elongation"/>
    <property type="evidence" value="ECO:0007669"/>
    <property type="project" value="UniProtKB-UniRule"/>
</dbReference>
<name>A0A158EBN0_9BURK</name>
<keyword evidence="11 14" id="KW-0810">Translation regulation</keyword>
<evidence type="ECO:0000256" key="8">
    <source>
        <dbReference type="ARBA" id="ARBA00022741"/>
    </source>
</evidence>
<evidence type="ECO:0000256" key="13">
    <source>
        <dbReference type="ARBA" id="ARBA00022917"/>
    </source>
</evidence>
<dbReference type="Pfam" id="PF12848">
    <property type="entry name" value="ABC_tran_Xtn"/>
    <property type="match status" value="1"/>
</dbReference>
<comment type="caution">
    <text evidence="14">Lacks conserved residue(s) required for the propagation of feature annotation.</text>
</comment>
<comment type="subcellular location">
    <subcellularLocation>
        <location evidence="14">Cytoplasm</location>
    </subcellularLocation>
    <text evidence="14">Associates with ribosomes and polysomes.</text>
</comment>
<feature type="domain" description="ABC transporter" evidence="15">
    <location>
        <begin position="6"/>
        <end position="260"/>
    </location>
</feature>
<dbReference type="InterPro" id="IPR032781">
    <property type="entry name" value="ABC_tran_Xtn"/>
</dbReference>
<comment type="subunit">
    <text evidence="14">Monomer. Probably contacts ribosomal proteins L1, L5, L33 and S7, the 16S and 23S rRNA and the P-site containing tRNA(fMet).</text>
</comment>
<dbReference type="EMBL" id="FCOX02000053">
    <property type="protein sequence ID" value="SAL03317.1"/>
    <property type="molecule type" value="Genomic_DNA"/>
</dbReference>
<evidence type="ECO:0000256" key="9">
    <source>
        <dbReference type="ARBA" id="ARBA00022801"/>
    </source>
</evidence>
<keyword evidence="4" id="KW-0472">Membrane</keyword>
<dbReference type="SMART" id="SM00382">
    <property type="entry name" value="AAA"/>
    <property type="match status" value="2"/>
</dbReference>
<comment type="caution">
    <text evidence="16">The sequence shown here is derived from an EMBL/GenBank/DDBJ whole genome shotgun (WGS) entry which is preliminary data.</text>
</comment>
<dbReference type="GO" id="GO:0006412">
    <property type="term" value="P:translation"/>
    <property type="evidence" value="ECO:0007669"/>
    <property type="project" value="UniProtKB-KW"/>
</dbReference>
<dbReference type="SUPFAM" id="SSF52540">
    <property type="entry name" value="P-loop containing nucleoside triphosphate hydrolases"/>
    <property type="match status" value="2"/>
</dbReference>
<dbReference type="PANTHER" id="PTHR43858">
    <property type="entry name" value="ENERGY-DEPENDENT TRANSLATIONAL THROTTLE PROTEIN ETTA"/>
    <property type="match status" value="1"/>
</dbReference>
<dbReference type="InterPro" id="IPR022374">
    <property type="entry name" value="EttA"/>
</dbReference>
<feature type="region of interest" description="PtIM" evidence="14">
    <location>
        <begin position="242"/>
        <end position="322"/>
    </location>
</feature>
<sequence>MAQYVFTMNRVGKIVPPKRQILKDISLSFFPGAKIGLLGLNGSGKSTLIKIMAGVDKDIEGEATPMPNLNIGYLPQEPQLDPQQTVRQAVEEGLGDVFEATKKLDEIYAAYAEPDADFDKLAAEQAKYEAILATSDGGSPEQQLEVAADALRLPAWDAKIEHLSGGEKRRVALCKLLLQKPDMLLLDEPTNHLDAESVEWLEQFLTRYPGTVVAVTHDRYFLDNAAEWILELDRGHGIPWKGNYSSWLDQKEDRLKQEEASESARQKAIKKELEWVRQNPKGRQAKSKARIARFEELNSQEYQKRNETQEIFIPVGDRLGNEVIEFKNVSKAYGDRLLIDDLSMKIPAGAIVGIIGPNGAGKSTLIRMLTGKEQPDSGEIIKGPTVKLAYVDQSRDALVSDKTVFEEISGGADVLTVGKYETPSRAYIGRFNFKGSDQQKLVGNLSGGERGRLHLAKTLIAGGNMLLLDEPSNDLDVETLRALEDALLEFAGSVMVISHDRWFLDRIATHILAFEGDSHVEFFDGNYQEYEADKRKRLGEEAAKPKRLRYKPITR</sequence>
<dbReference type="PROSITE" id="PS50893">
    <property type="entry name" value="ABC_TRANSPORTER_2"/>
    <property type="match status" value="2"/>
</dbReference>
<organism evidence="16 17">
    <name type="scientific">Caballeronia calidae</name>
    <dbReference type="NCBI Taxonomy" id="1777139"/>
    <lineage>
        <taxon>Bacteria</taxon>
        <taxon>Pseudomonadati</taxon>
        <taxon>Pseudomonadota</taxon>
        <taxon>Betaproteobacteria</taxon>
        <taxon>Burkholderiales</taxon>
        <taxon>Burkholderiaceae</taxon>
        <taxon>Caballeronia</taxon>
    </lineage>
</organism>
<dbReference type="GO" id="GO:0005737">
    <property type="term" value="C:cytoplasm"/>
    <property type="evidence" value="ECO:0007669"/>
    <property type="project" value="UniProtKB-SubCell"/>
</dbReference>
<dbReference type="GO" id="GO:0005524">
    <property type="term" value="F:ATP binding"/>
    <property type="evidence" value="ECO:0007669"/>
    <property type="project" value="UniProtKB-UniRule"/>
</dbReference>
<dbReference type="GO" id="GO:0019843">
    <property type="term" value="F:rRNA binding"/>
    <property type="evidence" value="ECO:0007669"/>
    <property type="project" value="UniProtKB-UniRule"/>
</dbReference>
<dbReference type="InterPro" id="IPR017871">
    <property type="entry name" value="ABC_transporter-like_CS"/>
</dbReference>
<dbReference type="GO" id="GO:0043022">
    <property type="term" value="F:ribosome binding"/>
    <property type="evidence" value="ECO:0007669"/>
    <property type="project" value="UniProtKB-UniRule"/>
</dbReference>
<evidence type="ECO:0000256" key="7">
    <source>
        <dbReference type="ARBA" id="ARBA00022737"/>
    </source>
</evidence>
<dbReference type="HAMAP" id="MF_00847">
    <property type="entry name" value="EttA"/>
    <property type="match status" value="1"/>
</dbReference>
<dbReference type="GO" id="GO:0000049">
    <property type="term" value="F:tRNA binding"/>
    <property type="evidence" value="ECO:0007669"/>
    <property type="project" value="UniProtKB-UniRule"/>
</dbReference>
<feature type="binding site" evidence="14">
    <location>
        <begin position="356"/>
        <end position="363"/>
    </location>
    <ligand>
        <name>ATP</name>
        <dbReference type="ChEBI" id="CHEBI:30616"/>
        <label>2</label>
    </ligand>
</feature>
<feature type="region of interest" description="Arm" evidence="14">
    <location>
        <begin position="95"/>
        <end position="139"/>
    </location>
</feature>
<dbReference type="FunFam" id="3.40.50.300:FF:000183">
    <property type="entry name" value="ABC transporter ATP-binding protein yjjK"/>
    <property type="match status" value="1"/>
</dbReference>
<keyword evidence="7 14" id="KW-0677">Repeat</keyword>
<comment type="domain">
    <text evidence="14">The P-site tRNA interaction motif (PtIM domain) probably interacts with the P-site tRNA(fMet) as well as the 23S rRNA.</text>
</comment>
<evidence type="ECO:0000256" key="4">
    <source>
        <dbReference type="ARBA" id="ARBA00022519"/>
    </source>
</evidence>
<comment type="similarity">
    <text evidence="1 14">Belongs to the ABC transporter superfamily. ABCF family. Translational throttle EttA subfamily.</text>
</comment>
<accession>A0A158EBN0</accession>
<evidence type="ECO:0000259" key="15">
    <source>
        <dbReference type="PROSITE" id="PS50893"/>
    </source>
</evidence>
<dbReference type="RefSeq" id="WP_062610663.1">
    <property type="nucleotide sequence ID" value="NZ_FCOX02000053.1"/>
</dbReference>
<keyword evidence="8 14" id="KW-0547">Nucleotide-binding</keyword>
<dbReference type="InterPro" id="IPR027417">
    <property type="entry name" value="P-loop_NTPase"/>
</dbReference>
<dbReference type="GO" id="GO:0016887">
    <property type="term" value="F:ATP hydrolysis activity"/>
    <property type="evidence" value="ECO:0007669"/>
    <property type="project" value="UniProtKB-UniRule"/>
</dbReference>
<dbReference type="OrthoDB" id="9762051at2"/>
<dbReference type="Gene3D" id="3.40.50.300">
    <property type="entry name" value="P-loop containing nucleotide triphosphate hydrolases"/>
    <property type="match status" value="2"/>
</dbReference>
<dbReference type="NCBIfam" id="NF008775">
    <property type="entry name" value="PRK11819.1"/>
    <property type="match status" value="1"/>
</dbReference>
<evidence type="ECO:0000313" key="16">
    <source>
        <dbReference type="EMBL" id="SAL03317.1"/>
    </source>
</evidence>
<evidence type="ECO:0000256" key="6">
    <source>
        <dbReference type="ARBA" id="ARBA00022730"/>
    </source>
</evidence>
<evidence type="ECO:0000256" key="5">
    <source>
        <dbReference type="ARBA" id="ARBA00022555"/>
    </source>
</evidence>
<keyword evidence="13 14" id="KW-0648">Protein biosynthesis</keyword>
<keyword evidence="4" id="KW-0997">Cell inner membrane</keyword>
<keyword evidence="5 14" id="KW-0820">tRNA-binding</keyword>
<keyword evidence="3 14" id="KW-0963">Cytoplasm</keyword>
<dbReference type="CDD" id="cd03221">
    <property type="entry name" value="ABCF_EF-3"/>
    <property type="match status" value="2"/>
</dbReference>
<evidence type="ECO:0000256" key="2">
    <source>
        <dbReference type="ARBA" id="ARBA00022475"/>
    </source>
</evidence>
<keyword evidence="10 14" id="KW-0067">ATP-binding</keyword>
<dbReference type="Pfam" id="PF00005">
    <property type="entry name" value="ABC_tran"/>
    <property type="match status" value="2"/>
</dbReference>
<comment type="catalytic activity">
    <reaction evidence="14">
        <text>ATP + H2O = ADP + phosphate + H(+)</text>
        <dbReference type="Rhea" id="RHEA:13065"/>
        <dbReference type="ChEBI" id="CHEBI:15377"/>
        <dbReference type="ChEBI" id="CHEBI:15378"/>
        <dbReference type="ChEBI" id="CHEBI:30616"/>
        <dbReference type="ChEBI" id="CHEBI:43474"/>
        <dbReference type="ChEBI" id="CHEBI:456216"/>
    </reaction>
</comment>
<keyword evidence="17" id="KW-1185">Reference proteome</keyword>
<gene>
    <name evidence="14" type="primary">ettA</name>
    <name evidence="16" type="ORF">AWB78_06563</name>
</gene>
<comment type="function">
    <text evidence="14">A translation factor that gates the progression of the 70S ribosomal initiation complex (IC, containing tRNA(fMet) in the P-site) into the translation elongation cycle by using a mechanism sensitive to the ATP/ADP ratio. Binds to the 70S ribosome E-site where it modulates the state of the translating ribosome during subunit translocation. ATP hydrolysis probably frees it from the ribosome, which can enter the elongation phase.</text>
</comment>
<dbReference type="EC" id="3.6.1.-" evidence="14"/>
<dbReference type="InterPro" id="IPR003439">
    <property type="entry name" value="ABC_transporter-like_ATP-bd"/>
</dbReference>
<proteinExistence type="inferred from homology"/>
<evidence type="ECO:0000256" key="1">
    <source>
        <dbReference type="ARBA" id="ARBA00005868"/>
    </source>
</evidence>
<evidence type="ECO:0000256" key="10">
    <source>
        <dbReference type="ARBA" id="ARBA00022840"/>
    </source>
</evidence>
<dbReference type="AlphaFoldDB" id="A0A158EBN0"/>
<dbReference type="PROSITE" id="PS00211">
    <property type="entry name" value="ABC_TRANSPORTER_1"/>
    <property type="match status" value="1"/>
</dbReference>
<evidence type="ECO:0000256" key="11">
    <source>
        <dbReference type="ARBA" id="ARBA00022845"/>
    </source>
</evidence>
<dbReference type="Proteomes" id="UP000071859">
    <property type="component" value="Unassembled WGS sequence"/>
</dbReference>
<evidence type="ECO:0000313" key="17">
    <source>
        <dbReference type="Proteomes" id="UP000071859"/>
    </source>
</evidence>
<keyword evidence="6 14" id="KW-0699">rRNA-binding</keyword>
<feature type="domain" description="ABC transporter" evidence="15">
    <location>
        <begin position="324"/>
        <end position="550"/>
    </location>
</feature>
<keyword evidence="9 14" id="KW-0378">Hydrolase</keyword>
<reference evidence="16" key="1">
    <citation type="submission" date="2016-01" db="EMBL/GenBank/DDBJ databases">
        <authorList>
            <person name="Peeters C."/>
        </authorList>
    </citation>
    <scope>NUCLEOTIDE SEQUENCE</scope>
    <source>
        <strain evidence="16">LMG 29321</strain>
    </source>
</reference>
<protein>
    <recommendedName>
        <fullName evidence="14">Energy-dependent translational throttle protein EttA</fullName>
        <ecNumber evidence="14">3.6.1.-</ecNumber>
    </recommendedName>
    <alternativeName>
        <fullName evidence="14">Translational regulatory factor EttA</fullName>
    </alternativeName>
</protein>
<dbReference type="FunFam" id="3.40.50.300:FF:000011">
    <property type="entry name" value="Putative ABC transporter ATP-binding component"/>
    <property type="match status" value="1"/>
</dbReference>
<keyword evidence="12 14" id="KW-0694">RNA-binding</keyword>
<comment type="domain">
    <text evidence="14">The arm domain is inserted in the first ABC transporter domain. Probably contacts ribosomal protein L1.</text>
</comment>
<evidence type="ECO:0000256" key="3">
    <source>
        <dbReference type="ARBA" id="ARBA00022490"/>
    </source>
</evidence>
<evidence type="ECO:0000256" key="14">
    <source>
        <dbReference type="HAMAP-Rule" id="MF_00847"/>
    </source>
</evidence>
<dbReference type="InterPro" id="IPR003593">
    <property type="entry name" value="AAA+_ATPase"/>
</dbReference>
<dbReference type="NCBIfam" id="TIGR03719">
    <property type="entry name" value="ABC_ABC_ChvD"/>
    <property type="match status" value="1"/>
</dbReference>
<keyword evidence="2" id="KW-1003">Cell membrane</keyword>
<dbReference type="PANTHER" id="PTHR43858:SF1">
    <property type="entry name" value="ABC TRANSPORTER-RELATED PROTEIN"/>
    <property type="match status" value="1"/>
</dbReference>